<dbReference type="SMART" id="SM00903">
    <property type="entry name" value="Flavin_Reduct"/>
    <property type="match status" value="1"/>
</dbReference>
<keyword evidence="4" id="KW-1185">Reference proteome</keyword>
<proteinExistence type="predicted"/>
<dbReference type="PANTHER" id="PTHR30466">
    <property type="entry name" value="FLAVIN REDUCTASE"/>
    <property type="match status" value="1"/>
</dbReference>
<feature type="domain" description="Flavin reductase like" evidence="2">
    <location>
        <begin position="12"/>
        <end position="157"/>
    </location>
</feature>
<organism evidence="3 4">
    <name type="scientific">Nonomuraea harbinensis</name>
    <dbReference type="NCBI Taxonomy" id="1286938"/>
    <lineage>
        <taxon>Bacteria</taxon>
        <taxon>Bacillati</taxon>
        <taxon>Actinomycetota</taxon>
        <taxon>Actinomycetes</taxon>
        <taxon>Streptosporangiales</taxon>
        <taxon>Streptosporangiaceae</taxon>
        <taxon>Nonomuraea</taxon>
    </lineage>
</organism>
<dbReference type="PANTHER" id="PTHR30466:SF1">
    <property type="entry name" value="FMN REDUCTASE (NADH) RUTF"/>
    <property type="match status" value="1"/>
</dbReference>
<dbReference type="Proteomes" id="UP001596096">
    <property type="component" value="Unassembled WGS sequence"/>
</dbReference>
<protein>
    <submittedName>
        <fullName evidence="3">Flavin reductase</fullName>
    </submittedName>
</protein>
<gene>
    <name evidence="3" type="ORF">ACFPUY_29825</name>
</gene>
<dbReference type="EMBL" id="JBHSNW010000018">
    <property type="protein sequence ID" value="MFC5819318.1"/>
    <property type="molecule type" value="Genomic_DNA"/>
</dbReference>
<dbReference type="InterPro" id="IPR050268">
    <property type="entry name" value="NADH-dep_flavin_reductase"/>
</dbReference>
<evidence type="ECO:0000256" key="1">
    <source>
        <dbReference type="ARBA" id="ARBA00023002"/>
    </source>
</evidence>
<sequence>MTADGESFRAAMAQWPSGVVVVTTGAAGAWHGMTASSFASVSLDPPMVLICLARGTRTHRLVTEHGFFAVSVLGKDQVAIGRRFAGQEPAADRFAGTAWTPGPSGSPVLADSVAWLDCRVAHAYPGGDHTIFVGEVLTSATPRRVAPVLFHSRAWGQLADPLPDHIGVADTGLLAVLRARGFTGARLAGIARALRAAGSRVRLFDPYEFDPYAFARDLDPATASALITEPAQVRAVASAGAGVAEFTAAEPGPAARVLEAARRAGLTTVGHVPEAFASDRAEQVMATVARLAELGCDEIGLEEGAVPATPVRVRGLLQDAAAAARQATVRIGLRERHGIGLVNALVAMKSGVRHFDTTLGGLDGALPAEDVLFLAGQLDVDSAVDRSVLVASAAELESTWGSVLPGRTYRFAN</sequence>
<keyword evidence="1" id="KW-0560">Oxidoreductase</keyword>
<evidence type="ECO:0000313" key="4">
    <source>
        <dbReference type="Proteomes" id="UP001596096"/>
    </source>
</evidence>
<accession>A0ABW1C365</accession>
<comment type="caution">
    <text evidence="3">The sequence shown here is derived from an EMBL/GenBank/DDBJ whole genome shotgun (WGS) entry which is preliminary data.</text>
</comment>
<reference evidence="4" key="1">
    <citation type="journal article" date="2019" name="Int. J. Syst. Evol. Microbiol.">
        <title>The Global Catalogue of Microorganisms (GCM) 10K type strain sequencing project: providing services to taxonomists for standard genome sequencing and annotation.</title>
        <authorList>
            <consortium name="The Broad Institute Genomics Platform"/>
            <consortium name="The Broad Institute Genome Sequencing Center for Infectious Disease"/>
            <person name="Wu L."/>
            <person name="Ma J."/>
        </authorList>
    </citation>
    <scope>NUCLEOTIDE SEQUENCE [LARGE SCALE GENOMIC DNA]</scope>
    <source>
        <strain evidence="4">CGMCC 4.7106</strain>
    </source>
</reference>
<evidence type="ECO:0000313" key="3">
    <source>
        <dbReference type="EMBL" id="MFC5819318.1"/>
    </source>
</evidence>
<dbReference type="InterPro" id="IPR002563">
    <property type="entry name" value="Flavin_Rdtase-like_dom"/>
</dbReference>
<dbReference type="RefSeq" id="WP_219546362.1">
    <property type="nucleotide sequence ID" value="NZ_JAHKRN010000023.1"/>
</dbReference>
<evidence type="ECO:0000259" key="2">
    <source>
        <dbReference type="SMART" id="SM00903"/>
    </source>
</evidence>
<name>A0ABW1C365_9ACTN</name>
<dbReference type="Pfam" id="PF01613">
    <property type="entry name" value="Flavin_Reduct"/>
    <property type="match status" value="1"/>
</dbReference>